<keyword evidence="3 7" id="KW-0489">Methyltransferase</keyword>
<dbReference type="HAMAP" id="MF_00607">
    <property type="entry name" value="16SrRNA_methyltr_A"/>
    <property type="match status" value="1"/>
</dbReference>
<comment type="caution">
    <text evidence="10">The sequence shown here is derived from an EMBL/GenBank/DDBJ whole genome shotgun (WGS) entry which is preliminary data.</text>
</comment>
<dbReference type="CDD" id="cd02440">
    <property type="entry name" value="AdoMet_MTases"/>
    <property type="match status" value="1"/>
</dbReference>
<reference evidence="10" key="2">
    <citation type="submission" date="2021-04" db="EMBL/GenBank/DDBJ databases">
        <authorList>
            <person name="Gilroy R."/>
        </authorList>
    </citation>
    <scope>NUCLEOTIDE SEQUENCE</scope>
    <source>
        <strain evidence="10">ChiW7-2402</strain>
    </source>
</reference>
<dbReference type="InterPro" id="IPR020598">
    <property type="entry name" value="rRNA_Ade_methylase_Trfase_N"/>
</dbReference>
<feature type="binding site" evidence="7 8">
    <location>
        <position position="49"/>
    </location>
    <ligand>
        <name>S-adenosyl-L-methionine</name>
        <dbReference type="ChEBI" id="CHEBI:59789"/>
    </ligand>
</feature>
<dbReference type="Gene3D" id="3.40.50.150">
    <property type="entry name" value="Vaccinia Virus protein VP39"/>
    <property type="match status" value="1"/>
</dbReference>
<comment type="catalytic activity">
    <reaction evidence="7">
        <text>adenosine(1518)/adenosine(1519) in 16S rRNA + 4 S-adenosyl-L-methionine = N(6)-dimethyladenosine(1518)/N(6)-dimethyladenosine(1519) in 16S rRNA + 4 S-adenosyl-L-homocysteine + 4 H(+)</text>
        <dbReference type="Rhea" id="RHEA:19609"/>
        <dbReference type="Rhea" id="RHEA-COMP:10232"/>
        <dbReference type="Rhea" id="RHEA-COMP:10233"/>
        <dbReference type="ChEBI" id="CHEBI:15378"/>
        <dbReference type="ChEBI" id="CHEBI:57856"/>
        <dbReference type="ChEBI" id="CHEBI:59789"/>
        <dbReference type="ChEBI" id="CHEBI:74411"/>
        <dbReference type="ChEBI" id="CHEBI:74493"/>
        <dbReference type="EC" id="2.1.1.182"/>
    </reaction>
</comment>
<dbReference type="Proteomes" id="UP000824102">
    <property type="component" value="Unassembled WGS sequence"/>
</dbReference>
<dbReference type="InterPro" id="IPR001737">
    <property type="entry name" value="KsgA/Erm"/>
</dbReference>
<dbReference type="EMBL" id="DXBB01000037">
    <property type="protein sequence ID" value="HIZ72328.1"/>
    <property type="molecule type" value="Genomic_DNA"/>
</dbReference>
<sequence length="279" mass="30656">MDDLRSVLSKHGFSFKKQFGQNFLTDTNLLRAIVSDAGVDENTTVLEIGTGAGALTRALSEKAKRVVSFEIDRSLQPVLAETLAGCENTEVRFQDFAKCDLSALERELGTYRVVANLPYYVTTPIVMRFVEEGERCLSFTVMVQEEVARRFCAREGTEDYGAVTAAIARRGCCRITRSVPRTLFTPRPNVDSAVVHADFTAGGFEVKSEKAFRETVRAAFLSRRKTLENNLIAVFRLSREAAKGILAEAAVPEGARGETLSPTELGALSDLLFEKGLVT</sequence>
<dbReference type="AlphaFoldDB" id="A0A9D2G355"/>
<dbReference type="PANTHER" id="PTHR11727:SF7">
    <property type="entry name" value="DIMETHYLADENOSINE TRANSFERASE-RELATED"/>
    <property type="match status" value="1"/>
</dbReference>
<reference evidence="10" key="1">
    <citation type="journal article" date="2021" name="PeerJ">
        <title>Extensive microbial diversity within the chicken gut microbiome revealed by metagenomics and culture.</title>
        <authorList>
            <person name="Gilroy R."/>
            <person name="Ravi A."/>
            <person name="Getino M."/>
            <person name="Pursley I."/>
            <person name="Horton D.L."/>
            <person name="Alikhan N.F."/>
            <person name="Baker D."/>
            <person name="Gharbi K."/>
            <person name="Hall N."/>
            <person name="Watson M."/>
            <person name="Adriaenssens E.M."/>
            <person name="Foster-Nyarko E."/>
            <person name="Jarju S."/>
            <person name="Secka A."/>
            <person name="Antonio M."/>
            <person name="Oren A."/>
            <person name="Chaudhuri R.R."/>
            <person name="La Ragione R."/>
            <person name="Hildebrand F."/>
            <person name="Pallen M.J."/>
        </authorList>
    </citation>
    <scope>NUCLEOTIDE SEQUENCE</scope>
    <source>
        <strain evidence="10">ChiW7-2402</strain>
    </source>
</reference>
<feature type="binding site" evidence="7 8">
    <location>
        <position position="24"/>
    </location>
    <ligand>
        <name>S-adenosyl-L-methionine</name>
        <dbReference type="ChEBI" id="CHEBI:59789"/>
    </ligand>
</feature>
<evidence type="ECO:0000313" key="11">
    <source>
        <dbReference type="Proteomes" id="UP000824102"/>
    </source>
</evidence>
<evidence type="ECO:0000256" key="4">
    <source>
        <dbReference type="ARBA" id="ARBA00022679"/>
    </source>
</evidence>
<evidence type="ECO:0000256" key="6">
    <source>
        <dbReference type="ARBA" id="ARBA00022884"/>
    </source>
</evidence>
<evidence type="ECO:0000256" key="2">
    <source>
        <dbReference type="ARBA" id="ARBA00022552"/>
    </source>
</evidence>
<dbReference type="NCBIfam" id="TIGR00755">
    <property type="entry name" value="ksgA"/>
    <property type="match status" value="1"/>
</dbReference>
<dbReference type="EC" id="2.1.1.182" evidence="7"/>
<evidence type="ECO:0000256" key="5">
    <source>
        <dbReference type="ARBA" id="ARBA00022691"/>
    </source>
</evidence>
<dbReference type="GO" id="GO:0052908">
    <property type="term" value="F:16S rRNA (adenine(1518)-N(6)/adenine(1519)-N(6))-dimethyltransferase activity"/>
    <property type="evidence" value="ECO:0007669"/>
    <property type="project" value="UniProtKB-EC"/>
</dbReference>
<keyword evidence="6 7" id="KW-0694">RNA-binding</keyword>
<name>A0A9D2G355_9FIRM</name>
<evidence type="ECO:0000313" key="10">
    <source>
        <dbReference type="EMBL" id="HIZ72328.1"/>
    </source>
</evidence>
<evidence type="ECO:0000256" key="3">
    <source>
        <dbReference type="ARBA" id="ARBA00022603"/>
    </source>
</evidence>
<dbReference type="Gene3D" id="1.10.8.100">
    <property type="entry name" value="Ribosomal RNA adenine dimethylase-like, domain 2"/>
    <property type="match status" value="1"/>
</dbReference>
<feature type="binding site" evidence="7 8">
    <location>
        <position position="70"/>
    </location>
    <ligand>
        <name>S-adenosyl-L-methionine</name>
        <dbReference type="ChEBI" id="CHEBI:59789"/>
    </ligand>
</feature>
<keyword evidence="2 7" id="KW-0698">rRNA processing</keyword>
<dbReference type="InterPro" id="IPR011530">
    <property type="entry name" value="rRNA_adenine_dimethylase"/>
</dbReference>
<dbReference type="InterPro" id="IPR020596">
    <property type="entry name" value="rRNA_Ade_Mease_Trfase_CS"/>
</dbReference>
<accession>A0A9D2G355</accession>
<organism evidence="10 11">
    <name type="scientific">Candidatus Gallimonas intestinavium</name>
    <dbReference type="NCBI Taxonomy" id="2838603"/>
    <lineage>
        <taxon>Bacteria</taxon>
        <taxon>Bacillati</taxon>
        <taxon>Bacillota</taxon>
        <taxon>Clostridia</taxon>
        <taxon>Candidatus Gallimonas</taxon>
    </lineage>
</organism>
<comment type="subcellular location">
    <subcellularLocation>
        <location evidence="7">Cytoplasm</location>
    </subcellularLocation>
</comment>
<dbReference type="PANTHER" id="PTHR11727">
    <property type="entry name" value="DIMETHYLADENOSINE TRANSFERASE"/>
    <property type="match status" value="1"/>
</dbReference>
<evidence type="ECO:0000256" key="8">
    <source>
        <dbReference type="PROSITE-ProRule" id="PRU01026"/>
    </source>
</evidence>
<dbReference type="FunFam" id="3.40.50.150:FF:000023">
    <property type="entry name" value="Ribosomal RNA small subunit methyltransferase A"/>
    <property type="match status" value="1"/>
</dbReference>
<feature type="binding site" evidence="7 8">
    <location>
        <position position="116"/>
    </location>
    <ligand>
        <name>S-adenosyl-L-methionine</name>
        <dbReference type="ChEBI" id="CHEBI:59789"/>
    </ligand>
</feature>
<dbReference type="SMART" id="SM00650">
    <property type="entry name" value="rADc"/>
    <property type="match status" value="1"/>
</dbReference>
<dbReference type="SUPFAM" id="SSF53335">
    <property type="entry name" value="S-adenosyl-L-methionine-dependent methyltransferases"/>
    <property type="match status" value="1"/>
</dbReference>
<proteinExistence type="inferred from homology"/>
<gene>
    <name evidence="7 10" type="primary">rsmA</name>
    <name evidence="7" type="synonym">ksgA</name>
    <name evidence="10" type="ORF">H9964_01965</name>
</gene>
<dbReference type="PROSITE" id="PS51689">
    <property type="entry name" value="SAM_RNA_A_N6_MT"/>
    <property type="match status" value="1"/>
</dbReference>
<evidence type="ECO:0000256" key="1">
    <source>
        <dbReference type="ARBA" id="ARBA00022490"/>
    </source>
</evidence>
<comment type="function">
    <text evidence="7">Specifically dimethylates two adjacent adenosines (A1518 and A1519) in the loop of a conserved hairpin near the 3'-end of 16S rRNA in the 30S particle. May play a critical role in biogenesis of 30S subunits.</text>
</comment>
<comment type="similarity">
    <text evidence="7">Belongs to the class I-like SAM-binding methyltransferase superfamily. rRNA adenine N(6)-methyltransferase family. RsmA subfamily.</text>
</comment>
<dbReference type="Pfam" id="PF00398">
    <property type="entry name" value="RrnaAD"/>
    <property type="match status" value="1"/>
</dbReference>
<feature type="binding site" evidence="7 8">
    <location>
        <position position="95"/>
    </location>
    <ligand>
        <name>S-adenosyl-L-methionine</name>
        <dbReference type="ChEBI" id="CHEBI:59789"/>
    </ligand>
</feature>
<evidence type="ECO:0000256" key="7">
    <source>
        <dbReference type="HAMAP-Rule" id="MF_00607"/>
    </source>
</evidence>
<dbReference type="GO" id="GO:0005829">
    <property type="term" value="C:cytosol"/>
    <property type="evidence" value="ECO:0007669"/>
    <property type="project" value="TreeGrafter"/>
</dbReference>
<keyword evidence="5 7" id="KW-0949">S-adenosyl-L-methionine</keyword>
<protein>
    <recommendedName>
        <fullName evidence="7">Ribosomal RNA small subunit methyltransferase A</fullName>
        <ecNumber evidence="7">2.1.1.182</ecNumber>
    </recommendedName>
    <alternativeName>
        <fullName evidence="7">16S rRNA (adenine(1518)-N(6)/adenine(1519)-N(6))-dimethyltransferase</fullName>
    </alternativeName>
    <alternativeName>
        <fullName evidence="7">16S rRNA dimethyladenosine transferase</fullName>
    </alternativeName>
    <alternativeName>
        <fullName evidence="7">16S rRNA dimethylase</fullName>
    </alternativeName>
    <alternativeName>
        <fullName evidence="7">S-adenosylmethionine-6-N', N'-adenosyl(rRNA) dimethyltransferase</fullName>
    </alternativeName>
</protein>
<dbReference type="InterPro" id="IPR029063">
    <property type="entry name" value="SAM-dependent_MTases_sf"/>
</dbReference>
<dbReference type="GO" id="GO:0003723">
    <property type="term" value="F:RNA binding"/>
    <property type="evidence" value="ECO:0007669"/>
    <property type="project" value="UniProtKB-UniRule"/>
</dbReference>
<dbReference type="InterPro" id="IPR023165">
    <property type="entry name" value="rRNA_Ade_diMease-like_C"/>
</dbReference>
<dbReference type="PROSITE" id="PS01131">
    <property type="entry name" value="RRNA_A_DIMETH"/>
    <property type="match status" value="1"/>
</dbReference>
<keyword evidence="1 7" id="KW-0963">Cytoplasm</keyword>
<keyword evidence="4 7" id="KW-0808">Transferase</keyword>
<feature type="domain" description="Ribosomal RNA adenine methylase transferase N-terminal" evidence="9">
    <location>
        <begin position="29"/>
        <end position="201"/>
    </location>
</feature>
<evidence type="ECO:0000259" key="9">
    <source>
        <dbReference type="SMART" id="SM00650"/>
    </source>
</evidence>
<feature type="binding site" evidence="7 8">
    <location>
        <position position="22"/>
    </location>
    <ligand>
        <name>S-adenosyl-L-methionine</name>
        <dbReference type="ChEBI" id="CHEBI:59789"/>
    </ligand>
</feature>